<evidence type="ECO:0000259" key="1">
    <source>
        <dbReference type="SMART" id="SM00672"/>
    </source>
</evidence>
<dbReference type="SMART" id="SM00672">
    <property type="entry name" value="CAP10"/>
    <property type="match status" value="1"/>
</dbReference>
<dbReference type="InterPro" id="IPR006598">
    <property type="entry name" value="CAP10"/>
</dbReference>
<comment type="caution">
    <text evidence="2">The sequence shown here is derived from an EMBL/GenBank/DDBJ whole genome shotgun (WGS) entry which is preliminary data.</text>
</comment>
<feature type="domain" description="Glycosyl transferase CAP10" evidence="1">
    <location>
        <begin position="117"/>
        <end position="368"/>
    </location>
</feature>
<sequence length="448" mass="52643">MKFRKSPQIVPLNCTAYNLTQCSSSYNPTASFSKENRKSPSPCTCPEYFRWINEDLRPWANTGISKYMIERAQEVAHFRLVIVNGKAYVETYRTVYQSRDKFTLWGILQLLRRYPGKVPDLDLMFFAGDMPDPLSTDRFSGPNDVDGPPPLFRYCNDNVTGAIVFPDWSFWGWPEVNIKPWESLVKELEDGNKRIKWVDRENYAYWKGNPGEIPIRHQLLKCNVSDKQDWNVRSFVQDWRQAFYERYKYSNLANQCIHKFKIYVEGRSWSVSEKYILACDSLTLFVKPNYFDFFTRSLMPLQHYWPIRNDDICRSIKFAVDWSNAHPKEAQDIGKAASKFIVEELKMENVYDYMFHVLNEYAKLLNFKPTIPQNATELCLEALACPAETLKMRNFMVDSMVKTPAQTSPCIMPPPYAPPSLNDIRQKKASLIKQVEMWEKNYWEYQSN</sequence>
<gene>
    <name evidence="2" type="ORF">FEM48_Zijuj05G0098700</name>
</gene>
<name>A0A978VEA0_ZIZJJ</name>
<evidence type="ECO:0000313" key="3">
    <source>
        <dbReference type="Proteomes" id="UP000813462"/>
    </source>
</evidence>
<proteinExistence type="predicted"/>
<dbReference type="InterPro" id="IPR051091">
    <property type="entry name" value="O-Glucosyltr/Glycosyltrsf_90"/>
</dbReference>
<dbReference type="PANTHER" id="PTHR12203:SF99">
    <property type="entry name" value="OS04G0534100 PROTEIN"/>
    <property type="match status" value="1"/>
</dbReference>
<organism evidence="2 3">
    <name type="scientific">Ziziphus jujuba var. spinosa</name>
    <dbReference type="NCBI Taxonomy" id="714518"/>
    <lineage>
        <taxon>Eukaryota</taxon>
        <taxon>Viridiplantae</taxon>
        <taxon>Streptophyta</taxon>
        <taxon>Embryophyta</taxon>
        <taxon>Tracheophyta</taxon>
        <taxon>Spermatophyta</taxon>
        <taxon>Magnoliopsida</taxon>
        <taxon>eudicotyledons</taxon>
        <taxon>Gunneridae</taxon>
        <taxon>Pentapetalae</taxon>
        <taxon>rosids</taxon>
        <taxon>fabids</taxon>
        <taxon>Rosales</taxon>
        <taxon>Rhamnaceae</taxon>
        <taxon>Paliureae</taxon>
        <taxon>Ziziphus</taxon>
    </lineage>
</organism>
<reference evidence="2" key="1">
    <citation type="journal article" date="2021" name="Front. Plant Sci.">
        <title>Chromosome-Scale Genome Assembly for Chinese Sour Jujube and Insights Into Its Genome Evolution and Domestication Signature.</title>
        <authorList>
            <person name="Shen L.-Y."/>
            <person name="Luo H."/>
            <person name="Wang X.-L."/>
            <person name="Wang X.-M."/>
            <person name="Qiu X.-J."/>
            <person name="Liu H."/>
            <person name="Zhou S.-S."/>
            <person name="Jia K.-H."/>
            <person name="Nie S."/>
            <person name="Bao Y.-T."/>
            <person name="Zhang R.-G."/>
            <person name="Yun Q.-Z."/>
            <person name="Chai Y.-H."/>
            <person name="Lu J.-Y."/>
            <person name="Li Y."/>
            <person name="Zhao S.-W."/>
            <person name="Mao J.-F."/>
            <person name="Jia S.-G."/>
            <person name="Mao Y.-M."/>
        </authorList>
    </citation>
    <scope>NUCLEOTIDE SEQUENCE</scope>
    <source>
        <strain evidence="2">AT0</strain>
        <tissue evidence="2">Leaf</tissue>
    </source>
</reference>
<dbReference type="OrthoDB" id="202415at2759"/>
<dbReference type="Proteomes" id="UP000813462">
    <property type="component" value="Unassembled WGS sequence"/>
</dbReference>
<dbReference type="EMBL" id="JAEACU010000005">
    <property type="protein sequence ID" value="KAH7528689.1"/>
    <property type="molecule type" value="Genomic_DNA"/>
</dbReference>
<dbReference type="Pfam" id="PF05686">
    <property type="entry name" value="Glyco_transf_90"/>
    <property type="match status" value="1"/>
</dbReference>
<accession>A0A978VEA0</accession>
<dbReference type="AlphaFoldDB" id="A0A978VEA0"/>
<evidence type="ECO:0000313" key="2">
    <source>
        <dbReference type="EMBL" id="KAH7528689.1"/>
    </source>
</evidence>
<protein>
    <recommendedName>
        <fullName evidence="1">Glycosyl transferase CAP10 domain-containing protein</fullName>
    </recommendedName>
</protein>
<dbReference type="PANTHER" id="PTHR12203">
    <property type="entry name" value="KDEL LYS-ASP-GLU-LEU CONTAINING - RELATED"/>
    <property type="match status" value="1"/>
</dbReference>